<sequence length="66" mass="7589">MPLPAPQLCLHGPPHHHEQHIDREYGNGSHELQERDVDRFLTNPFFDCPANRVMYTAGVLSLKEQP</sequence>
<name>A0A6J4LP06_9CHLR</name>
<reference evidence="2" key="1">
    <citation type="submission" date="2020-02" db="EMBL/GenBank/DDBJ databases">
        <authorList>
            <person name="Meier V. D."/>
        </authorList>
    </citation>
    <scope>NUCLEOTIDE SEQUENCE</scope>
    <source>
        <strain evidence="2">AVDCRST_MAG93</strain>
    </source>
</reference>
<organism evidence="2">
    <name type="scientific">uncultured Chloroflexia bacterium</name>
    <dbReference type="NCBI Taxonomy" id="1672391"/>
    <lineage>
        <taxon>Bacteria</taxon>
        <taxon>Bacillati</taxon>
        <taxon>Chloroflexota</taxon>
        <taxon>Chloroflexia</taxon>
        <taxon>environmental samples</taxon>
    </lineage>
</organism>
<protein>
    <submittedName>
        <fullName evidence="2">Uncharacterized protein</fullName>
    </submittedName>
</protein>
<accession>A0A6J4LP06</accession>
<evidence type="ECO:0000313" key="2">
    <source>
        <dbReference type="EMBL" id="CAA9336895.1"/>
    </source>
</evidence>
<evidence type="ECO:0000256" key="1">
    <source>
        <dbReference type="SAM" id="MobiDB-lite"/>
    </source>
</evidence>
<feature type="region of interest" description="Disordered" evidence="1">
    <location>
        <begin position="1"/>
        <end position="22"/>
    </location>
</feature>
<dbReference type="EMBL" id="CADCTR010002177">
    <property type="protein sequence ID" value="CAA9336895.1"/>
    <property type="molecule type" value="Genomic_DNA"/>
</dbReference>
<gene>
    <name evidence="2" type="ORF">AVDCRST_MAG93-6450</name>
</gene>
<proteinExistence type="predicted"/>
<dbReference type="AlphaFoldDB" id="A0A6J4LP06"/>